<feature type="domain" description="DUF1985" evidence="1">
    <location>
        <begin position="78"/>
        <end position="118"/>
    </location>
</feature>
<evidence type="ECO:0000259" key="1">
    <source>
        <dbReference type="Pfam" id="PF09331"/>
    </source>
</evidence>
<dbReference type="EMBL" id="JAAMPC010000011">
    <property type="protein sequence ID" value="KAG2283743.1"/>
    <property type="molecule type" value="Genomic_DNA"/>
</dbReference>
<dbReference type="Pfam" id="PF09331">
    <property type="entry name" value="DUF1985"/>
    <property type="match status" value="1"/>
</dbReference>
<dbReference type="AlphaFoldDB" id="A0A8X7RBI5"/>
<dbReference type="OrthoDB" id="1108980at2759"/>
<protein>
    <recommendedName>
        <fullName evidence="1">DUF1985 domain-containing protein</fullName>
    </recommendedName>
</protein>
<evidence type="ECO:0000313" key="3">
    <source>
        <dbReference type="Proteomes" id="UP000886595"/>
    </source>
</evidence>
<proteinExistence type="predicted"/>
<name>A0A8X7RBI5_BRACI</name>
<gene>
    <name evidence="2" type="ORF">Bca52824_054963</name>
</gene>
<reference evidence="2 3" key="1">
    <citation type="submission" date="2020-02" db="EMBL/GenBank/DDBJ databases">
        <authorList>
            <person name="Ma Q."/>
            <person name="Huang Y."/>
            <person name="Song X."/>
            <person name="Pei D."/>
        </authorList>
    </citation>
    <scope>NUCLEOTIDE SEQUENCE [LARGE SCALE GENOMIC DNA]</scope>
    <source>
        <strain evidence="2">Sxm20200214</strain>
        <tissue evidence="2">Leaf</tissue>
    </source>
</reference>
<accession>A0A8X7RBI5</accession>
<dbReference type="PANTHER" id="PTHR48449:SF1">
    <property type="entry name" value="DUF1985 DOMAIN-CONTAINING PROTEIN"/>
    <property type="match status" value="1"/>
</dbReference>
<organism evidence="2 3">
    <name type="scientific">Brassica carinata</name>
    <name type="common">Ethiopian mustard</name>
    <name type="synonym">Abyssinian cabbage</name>
    <dbReference type="NCBI Taxonomy" id="52824"/>
    <lineage>
        <taxon>Eukaryota</taxon>
        <taxon>Viridiplantae</taxon>
        <taxon>Streptophyta</taxon>
        <taxon>Embryophyta</taxon>
        <taxon>Tracheophyta</taxon>
        <taxon>Spermatophyta</taxon>
        <taxon>Magnoliopsida</taxon>
        <taxon>eudicotyledons</taxon>
        <taxon>Gunneridae</taxon>
        <taxon>Pentapetalae</taxon>
        <taxon>rosids</taxon>
        <taxon>malvids</taxon>
        <taxon>Brassicales</taxon>
        <taxon>Brassicaceae</taxon>
        <taxon>Brassiceae</taxon>
        <taxon>Brassica</taxon>
    </lineage>
</organism>
<comment type="caution">
    <text evidence="2">The sequence shown here is derived from an EMBL/GenBank/DDBJ whole genome shotgun (WGS) entry which is preliminary data.</text>
</comment>
<dbReference type="InterPro" id="IPR015410">
    <property type="entry name" value="DUF1985"/>
</dbReference>
<sequence>MTSSSGNRKYPPRLYEIGKTPIQNRSMNHSCFLSNIQTVEENVGADVWSELRKSAVGVIIKLKELDYTWSTKYVHYFLVNQLAVASSHEIWSLLEDQPMRFSLYEFGDITGLNCDIPSTRMSSGMWVMKTFGWR</sequence>
<dbReference type="Proteomes" id="UP000886595">
    <property type="component" value="Unassembled WGS sequence"/>
</dbReference>
<evidence type="ECO:0000313" key="2">
    <source>
        <dbReference type="EMBL" id="KAG2283743.1"/>
    </source>
</evidence>
<dbReference type="PANTHER" id="PTHR48449">
    <property type="entry name" value="DUF1985 DOMAIN-CONTAINING PROTEIN"/>
    <property type="match status" value="1"/>
</dbReference>
<keyword evidence="3" id="KW-1185">Reference proteome</keyword>